<dbReference type="GO" id="GO:0046081">
    <property type="term" value="P:dUTP catabolic process"/>
    <property type="evidence" value="ECO:0007669"/>
    <property type="project" value="TreeGrafter"/>
</dbReference>
<dbReference type="GO" id="GO:0047429">
    <property type="term" value="F:nucleoside triphosphate diphosphatase activity"/>
    <property type="evidence" value="ECO:0007669"/>
    <property type="project" value="TreeGrafter"/>
</dbReference>
<organism evidence="2">
    <name type="scientific">freshwater metagenome</name>
    <dbReference type="NCBI Taxonomy" id="449393"/>
    <lineage>
        <taxon>unclassified sequences</taxon>
        <taxon>metagenomes</taxon>
        <taxon>ecological metagenomes</taxon>
    </lineage>
</organism>
<dbReference type="InterPro" id="IPR011551">
    <property type="entry name" value="NTP_PyrPHydrolase_MazG"/>
</dbReference>
<evidence type="ECO:0000313" key="2">
    <source>
        <dbReference type="EMBL" id="CAB5010011.1"/>
    </source>
</evidence>
<dbReference type="Pfam" id="PF03819">
    <property type="entry name" value="MazG"/>
    <property type="match status" value="1"/>
</dbReference>
<dbReference type="PANTHER" id="PTHR30522">
    <property type="entry name" value="NUCLEOSIDE TRIPHOSPHATE PYROPHOSPHOHYDROLASE"/>
    <property type="match status" value="1"/>
</dbReference>
<gene>
    <name evidence="2" type="ORF">UFOPK3992_01177</name>
</gene>
<dbReference type="InterPro" id="IPR048015">
    <property type="entry name" value="NTP-PPase_MazG-like_N"/>
</dbReference>
<dbReference type="GO" id="GO:0046061">
    <property type="term" value="P:dATP catabolic process"/>
    <property type="evidence" value="ECO:0007669"/>
    <property type="project" value="TreeGrafter"/>
</dbReference>
<dbReference type="GO" id="GO:0046047">
    <property type="term" value="P:TTP catabolic process"/>
    <property type="evidence" value="ECO:0007669"/>
    <property type="project" value="TreeGrafter"/>
</dbReference>
<dbReference type="GO" id="GO:0006203">
    <property type="term" value="P:dGTP catabolic process"/>
    <property type="evidence" value="ECO:0007669"/>
    <property type="project" value="TreeGrafter"/>
</dbReference>
<accession>A0A6J7PYW1</accession>
<dbReference type="PANTHER" id="PTHR30522:SF0">
    <property type="entry name" value="NUCLEOSIDE TRIPHOSPHATE PYROPHOSPHOHYDROLASE"/>
    <property type="match status" value="1"/>
</dbReference>
<dbReference type="SUPFAM" id="SSF101386">
    <property type="entry name" value="all-alpha NTP pyrophosphatases"/>
    <property type="match status" value="1"/>
</dbReference>
<dbReference type="FunFam" id="1.10.287.1080:FF:000001">
    <property type="entry name" value="Nucleoside triphosphate pyrophosphohydrolase"/>
    <property type="match status" value="1"/>
</dbReference>
<dbReference type="GO" id="GO:0006950">
    <property type="term" value="P:response to stress"/>
    <property type="evidence" value="ECO:0007669"/>
    <property type="project" value="UniProtKB-ARBA"/>
</dbReference>
<dbReference type="GO" id="GO:0046052">
    <property type="term" value="P:UTP catabolic process"/>
    <property type="evidence" value="ECO:0007669"/>
    <property type="project" value="TreeGrafter"/>
</dbReference>
<proteinExistence type="predicted"/>
<dbReference type="CDD" id="cd11528">
    <property type="entry name" value="NTP-PPase_MazG_Nterm"/>
    <property type="match status" value="1"/>
</dbReference>
<sequence>MTAHPTGEPLLELVRLMDQLRSPGGCPWDARQTHRSLVEYLIEESYEAVEAIELDDRSALREELGDVLLQVVFHSRIAQEAVSEPFSIDDVAAGIVAKLIARHPHVFGDATGESADHLESRWQAMKSVEKGRTSVTEGIPEAMPALLLAAKLLRRAEHGGVEAEVATAPVRAAADQAFDSVGEAGLGQLLLALVDRARTGGIDADAALRQALREHRVAVVAAESAGLGDHV</sequence>
<protein>
    <submittedName>
        <fullName evidence="2">Unannotated protein</fullName>
    </submittedName>
</protein>
<dbReference type="InterPro" id="IPR004518">
    <property type="entry name" value="MazG-like_dom"/>
</dbReference>
<name>A0A6J7PYW1_9ZZZZ</name>
<feature type="domain" description="NTP pyrophosphohydrolase MazG-like" evidence="1">
    <location>
        <begin position="32"/>
        <end position="107"/>
    </location>
</feature>
<dbReference type="EMBL" id="CAFBOZ010000163">
    <property type="protein sequence ID" value="CAB5010011.1"/>
    <property type="molecule type" value="Genomic_DNA"/>
</dbReference>
<evidence type="ECO:0000259" key="1">
    <source>
        <dbReference type="Pfam" id="PF03819"/>
    </source>
</evidence>
<dbReference type="GO" id="GO:0046076">
    <property type="term" value="P:dTTP catabolic process"/>
    <property type="evidence" value="ECO:0007669"/>
    <property type="project" value="TreeGrafter"/>
</dbReference>
<dbReference type="Gene3D" id="1.10.287.1080">
    <property type="entry name" value="MazG-like"/>
    <property type="match status" value="2"/>
</dbReference>
<dbReference type="AlphaFoldDB" id="A0A6J7PYW1"/>
<reference evidence="2" key="1">
    <citation type="submission" date="2020-05" db="EMBL/GenBank/DDBJ databases">
        <authorList>
            <person name="Chiriac C."/>
            <person name="Salcher M."/>
            <person name="Ghai R."/>
            <person name="Kavagutti S V."/>
        </authorList>
    </citation>
    <scope>NUCLEOTIDE SEQUENCE</scope>
</reference>
<dbReference type="NCBIfam" id="TIGR00444">
    <property type="entry name" value="mazG"/>
    <property type="match status" value="1"/>
</dbReference>